<dbReference type="Proteomes" id="UP000183071">
    <property type="component" value="Unassembled WGS sequence"/>
</dbReference>
<dbReference type="RefSeq" id="WP_053974143.1">
    <property type="nucleotide sequence ID" value="NZ_FNUE01000001.1"/>
</dbReference>
<dbReference type="OrthoDB" id="9798250at2"/>
<proteinExistence type="predicted"/>
<dbReference type="PANTHER" id="PTHR36529">
    <property type="entry name" value="SLL1095 PROTEIN"/>
    <property type="match status" value="1"/>
</dbReference>
<evidence type="ECO:0008006" key="5">
    <source>
        <dbReference type="Google" id="ProtNLM"/>
    </source>
</evidence>
<accession>A0A0M9CGH7</accession>
<dbReference type="EMBL" id="LGBR01000001">
    <property type="protein sequence ID" value="KOY52003.1"/>
    <property type="molecule type" value="Genomic_DNA"/>
</dbReference>
<dbReference type="InterPro" id="IPR018641">
    <property type="entry name" value="Trfase_1_rSAM/seldom-assoc"/>
</dbReference>
<sequence>MHKNLLLIFTRNPELGKAKTRLAKTVGNETALEIYKFLLEKTRDESRKVNADKAVYYSVKVRDNDIWDTETYQKFAQKGEDLGHRMQYAFEQGFKAGYEKVLIIGSDLYDLSSENIDYAFRTLDNHDVVLGPAEDGGYYLLGMNSLHPSVFHDKEWGTSTVQKDTLANLTNQQLKLLETKNDIDLYEDIEGIPEIMNRFIHTKK</sequence>
<comment type="caution">
    <text evidence="1">The sequence shown here is derived from an EMBL/GenBank/DDBJ whole genome shotgun (WGS) entry which is preliminary data.</text>
</comment>
<dbReference type="SUPFAM" id="SSF53448">
    <property type="entry name" value="Nucleotide-diphospho-sugar transferases"/>
    <property type="match status" value="1"/>
</dbReference>
<evidence type="ECO:0000313" key="2">
    <source>
        <dbReference type="EMBL" id="SED97972.1"/>
    </source>
</evidence>
<dbReference type="STRING" id="1300348.I602_1563"/>
<dbReference type="PATRIC" id="fig|1300348.6.peg.1562"/>
<dbReference type="PANTHER" id="PTHR36529:SF1">
    <property type="entry name" value="GLYCOSYLTRANSFERASE"/>
    <property type="match status" value="1"/>
</dbReference>
<reference evidence="1 3" key="1">
    <citation type="submission" date="2015-07" db="EMBL/GenBank/DDBJ databases">
        <title>Genome of Polaribacter dokdonenesis DSW-5, isolated from seawater off Dokdo in Korea.</title>
        <authorList>
            <person name="Yoon K."/>
            <person name="Song J.Y."/>
            <person name="Kim J.F."/>
        </authorList>
    </citation>
    <scope>NUCLEOTIDE SEQUENCE [LARGE SCALE GENOMIC DNA]</scope>
    <source>
        <strain evidence="1 3">DSW-5</strain>
    </source>
</reference>
<reference evidence="2 4" key="2">
    <citation type="submission" date="2016-10" db="EMBL/GenBank/DDBJ databases">
        <authorList>
            <person name="Varghese N."/>
            <person name="Submissions S."/>
        </authorList>
    </citation>
    <scope>NUCLEOTIDE SEQUENCE [LARGE SCALE GENOMIC DNA]</scope>
    <source>
        <strain evidence="2 4">DSW-5</strain>
    </source>
</reference>
<dbReference type="EMBL" id="FNUE01000001">
    <property type="protein sequence ID" value="SED97972.1"/>
    <property type="molecule type" value="Genomic_DNA"/>
</dbReference>
<protein>
    <recommendedName>
        <fullName evidence="5">Glycosyltransferase</fullName>
    </recommendedName>
</protein>
<dbReference type="Pfam" id="PF09837">
    <property type="entry name" value="DUF2064"/>
    <property type="match status" value="1"/>
</dbReference>
<dbReference type="NCBIfam" id="TIGR04282">
    <property type="entry name" value="glyco_like_cofC"/>
    <property type="match status" value="1"/>
</dbReference>
<organism evidence="1 3">
    <name type="scientific">Polaribacter dokdonensis DSW-5</name>
    <dbReference type="NCBI Taxonomy" id="1300348"/>
    <lineage>
        <taxon>Bacteria</taxon>
        <taxon>Pseudomonadati</taxon>
        <taxon>Bacteroidota</taxon>
        <taxon>Flavobacteriia</taxon>
        <taxon>Flavobacteriales</taxon>
        <taxon>Flavobacteriaceae</taxon>
    </lineage>
</organism>
<gene>
    <name evidence="1" type="ORF">I602_1563</name>
    <name evidence="2" type="ORF">SAMN05444353_0204</name>
</gene>
<evidence type="ECO:0000313" key="4">
    <source>
        <dbReference type="Proteomes" id="UP000183071"/>
    </source>
</evidence>
<dbReference type="InterPro" id="IPR029044">
    <property type="entry name" value="Nucleotide-diphossugar_trans"/>
</dbReference>
<dbReference type="Proteomes" id="UP000037716">
    <property type="component" value="Unassembled WGS sequence"/>
</dbReference>
<dbReference type="Gene3D" id="3.90.550.10">
    <property type="entry name" value="Spore Coat Polysaccharide Biosynthesis Protein SpsA, Chain A"/>
    <property type="match status" value="1"/>
</dbReference>
<dbReference type="AlphaFoldDB" id="A0A0M9CGH7"/>
<evidence type="ECO:0000313" key="3">
    <source>
        <dbReference type="Proteomes" id="UP000037716"/>
    </source>
</evidence>
<evidence type="ECO:0000313" key="1">
    <source>
        <dbReference type="EMBL" id="KOY52003.1"/>
    </source>
</evidence>
<name>A0A0M9CGH7_9FLAO</name>
<keyword evidence="4" id="KW-1185">Reference proteome</keyword>